<proteinExistence type="predicted"/>
<evidence type="ECO:0000256" key="1">
    <source>
        <dbReference type="SAM" id="MobiDB-lite"/>
    </source>
</evidence>
<feature type="compositionally biased region" description="Low complexity" evidence="1">
    <location>
        <begin position="204"/>
        <end position="214"/>
    </location>
</feature>
<organism evidence="2">
    <name type="scientific">Alexandrium monilatum</name>
    <dbReference type="NCBI Taxonomy" id="311494"/>
    <lineage>
        <taxon>Eukaryota</taxon>
        <taxon>Sar</taxon>
        <taxon>Alveolata</taxon>
        <taxon>Dinophyceae</taxon>
        <taxon>Gonyaulacales</taxon>
        <taxon>Pyrocystaceae</taxon>
        <taxon>Alexandrium</taxon>
    </lineage>
</organism>
<dbReference type="EMBL" id="HBNR01081858">
    <property type="protein sequence ID" value="CAE4659054.1"/>
    <property type="molecule type" value="Transcribed_RNA"/>
</dbReference>
<feature type="compositionally biased region" description="Pro residues" evidence="1">
    <location>
        <begin position="153"/>
        <end position="169"/>
    </location>
</feature>
<name>A0A7S4VQ95_9DINO</name>
<accession>A0A7S4VQ95</accession>
<sequence>MLACGAADDGVPPAALEADSECQAGGEACSLSALQRRALSSGVEAKDLDKEQEFSAAQATVWTGDGRRRHKKHEHSDGRRRQPGTNTARCCLCQDGVSIWSASGNCRRCRDRGGIQRMIAPTPRCISKEAPNFPGKHDCARKCTRKFEGGGSPSPPPGGGSPSPPPGWPGWPGGGGGSPSPSPGWPGWPGGGGGSSPSPPPGWPGWLVGGSSPSPSRPNQSASPTV</sequence>
<evidence type="ECO:0000313" key="2">
    <source>
        <dbReference type="EMBL" id="CAE4659054.1"/>
    </source>
</evidence>
<reference evidence="2" key="1">
    <citation type="submission" date="2021-01" db="EMBL/GenBank/DDBJ databases">
        <authorList>
            <person name="Corre E."/>
            <person name="Pelletier E."/>
            <person name="Niang G."/>
            <person name="Scheremetjew M."/>
            <person name="Finn R."/>
            <person name="Kale V."/>
            <person name="Holt S."/>
            <person name="Cochrane G."/>
            <person name="Meng A."/>
            <person name="Brown T."/>
            <person name="Cohen L."/>
        </authorList>
    </citation>
    <scope>NUCLEOTIDE SEQUENCE</scope>
    <source>
        <strain evidence="2">CCMP3105</strain>
    </source>
</reference>
<feature type="compositionally biased region" description="Polar residues" evidence="1">
    <location>
        <begin position="217"/>
        <end position="226"/>
    </location>
</feature>
<dbReference type="AlphaFoldDB" id="A0A7S4VQ95"/>
<protein>
    <submittedName>
        <fullName evidence="2">Uncharacterized protein</fullName>
    </submittedName>
</protein>
<feature type="region of interest" description="Disordered" evidence="1">
    <location>
        <begin position="144"/>
        <end position="226"/>
    </location>
</feature>
<feature type="region of interest" description="Disordered" evidence="1">
    <location>
        <begin position="63"/>
        <end position="84"/>
    </location>
</feature>
<gene>
    <name evidence="2" type="ORF">AMON00008_LOCUS58546</name>
</gene>